<accession>A0ABD1YMV3</accession>
<gene>
    <name evidence="1" type="ORF">R1flu_016709</name>
</gene>
<organism evidence="1 2">
    <name type="scientific">Riccia fluitans</name>
    <dbReference type="NCBI Taxonomy" id="41844"/>
    <lineage>
        <taxon>Eukaryota</taxon>
        <taxon>Viridiplantae</taxon>
        <taxon>Streptophyta</taxon>
        <taxon>Embryophyta</taxon>
        <taxon>Marchantiophyta</taxon>
        <taxon>Marchantiopsida</taxon>
        <taxon>Marchantiidae</taxon>
        <taxon>Marchantiales</taxon>
        <taxon>Ricciaceae</taxon>
        <taxon>Riccia</taxon>
    </lineage>
</organism>
<proteinExistence type="predicted"/>
<protein>
    <submittedName>
        <fullName evidence="1">Uncharacterized protein</fullName>
    </submittedName>
</protein>
<dbReference type="AlphaFoldDB" id="A0ABD1YMV3"/>
<sequence>MANEALERELVILKHQAEESQKEVQKLPLRLDTTLLDLATKNQIITQVHEEILGLRATVRALESEKLARQEVLNHYLELCDSLVRYHSHSMFPTLQLL</sequence>
<evidence type="ECO:0000313" key="2">
    <source>
        <dbReference type="Proteomes" id="UP001605036"/>
    </source>
</evidence>
<comment type="caution">
    <text evidence="1">The sequence shown here is derived from an EMBL/GenBank/DDBJ whole genome shotgun (WGS) entry which is preliminary data.</text>
</comment>
<dbReference type="EMBL" id="JBHFFA010000004">
    <property type="protein sequence ID" value="KAL2632023.1"/>
    <property type="molecule type" value="Genomic_DNA"/>
</dbReference>
<dbReference type="Proteomes" id="UP001605036">
    <property type="component" value="Unassembled WGS sequence"/>
</dbReference>
<keyword evidence="2" id="KW-1185">Reference proteome</keyword>
<reference evidence="1 2" key="1">
    <citation type="submission" date="2024-09" db="EMBL/GenBank/DDBJ databases">
        <title>Chromosome-scale assembly of Riccia fluitans.</title>
        <authorList>
            <person name="Paukszto L."/>
            <person name="Sawicki J."/>
            <person name="Karawczyk K."/>
            <person name="Piernik-Szablinska J."/>
            <person name="Szczecinska M."/>
            <person name="Mazdziarz M."/>
        </authorList>
    </citation>
    <scope>NUCLEOTIDE SEQUENCE [LARGE SCALE GENOMIC DNA]</scope>
    <source>
        <strain evidence="1">Rf_01</strain>
        <tissue evidence="1">Aerial parts of the thallus</tissue>
    </source>
</reference>
<evidence type="ECO:0000313" key="1">
    <source>
        <dbReference type="EMBL" id="KAL2632023.1"/>
    </source>
</evidence>
<name>A0ABD1YMV3_9MARC</name>